<comment type="caution">
    <text evidence="2">The sequence shown here is derived from an EMBL/GenBank/DDBJ whole genome shotgun (WGS) entry which is preliminary data.</text>
</comment>
<sequence length="86" mass="8633">MRTALAAAALVPLAAVFTGATVAALPAPDWRTSGAVFVGTNHNNSSALDQPGNQIANYHRGPEGKLTLVGSFATGQGSGTGAAVRW</sequence>
<name>A0A9X2SP80_9PSEU</name>
<protein>
    <submittedName>
        <fullName evidence="2">Uncharacterized protein</fullName>
    </submittedName>
</protein>
<reference evidence="2" key="1">
    <citation type="submission" date="2022-06" db="EMBL/GenBank/DDBJ databases">
        <title>Amycolatopsis iheyaensis sp. nov., a new species of the genus Amycolatopsis isolated from soil in Iheya island, Japan.</title>
        <authorList>
            <person name="Ngamcharungchit C."/>
            <person name="Kanto H."/>
            <person name="Take A."/>
            <person name="Intra B."/>
            <person name="Matsumoto A."/>
            <person name="Panbangred W."/>
            <person name="Inahashi Y."/>
        </authorList>
    </citation>
    <scope>NUCLEOTIDE SEQUENCE</scope>
    <source>
        <strain evidence="2">OK19-0408</strain>
    </source>
</reference>
<dbReference type="RefSeq" id="WP_257926371.1">
    <property type="nucleotide sequence ID" value="NZ_JAMXQV010000036.1"/>
</dbReference>
<feature type="chain" id="PRO_5040849407" evidence="1">
    <location>
        <begin position="24"/>
        <end position="86"/>
    </location>
</feature>
<keyword evidence="1" id="KW-0732">Signal</keyword>
<proteinExistence type="predicted"/>
<dbReference type="Proteomes" id="UP001144096">
    <property type="component" value="Unassembled WGS sequence"/>
</dbReference>
<feature type="signal peptide" evidence="1">
    <location>
        <begin position="1"/>
        <end position="23"/>
    </location>
</feature>
<dbReference type="EMBL" id="JAMXQV010000036">
    <property type="protein sequence ID" value="MCR6489802.1"/>
    <property type="molecule type" value="Genomic_DNA"/>
</dbReference>
<evidence type="ECO:0000256" key="1">
    <source>
        <dbReference type="SAM" id="SignalP"/>
    </source>
</evidence>
<dbReference type="AlphaFoldDB" id="A0A9X2SP80"/>
<evidence type="ECO:0000313" key="3">
    <source>
        <dbReference type="Proteomes" id="UP001144096"/>
    </source>
</evidence>
<accession>A0A9X2SP80</accession>
<keyword evidence="3" id="KW-1185">Reference proteome</keyword>
<gene>
    <name evidence="2" type="ORF">M8542_44020</name>
</gene>
<evidence type="ECO:0000313" key="2">
    <source>
        <dbReference type="EMBL" id="MCR6489802.1"/>
    </source>
</evidence>
<organism evidence="2 3">
    <name type="scientific">Amycolatopsis iheyensis</name>
    <dbReference type="NCBI Taxonomy" id="2945988"/>
    <lineage>
        <taxon>Bacteria</taxon>
        <taxon>Bacillati</taxon>
        <taxon>Actinomycetota</taxon>
        <taxon>Actinomycetes</taxon>
        <taxon>Pseudonocardiales</taxon>
        <taxon>Pseudonocardiaceae</taxon>
        <taxon>Amycolatopsis</taxon>
    </lineage>
</organism>